<dbReference type="PROSITE" id="PS00671">
    <property type="entry name" value="D_2_HYDROXYACID_DH_3"/>
    <property type="match status" value="1"/>
</dbReference>
<dbReference type="Gene3D" id="3.40.50.720">
    <property type="entry name" value="NAD(P)-binding Rossmann-like Domain"/>
    <property type="match status" value="2"/>
</dbReference>
<dbReference type="GO" id="GO:0016787">
    <property type="term" value="F:hydrolase activity"/>
    <property type="evidence" value="ECO:0007669"/>
    <property type="project" value="InterPro"/>
</dbReference>
<dbReference type="InterPro" id="IPR052358">
    <property type="entry name" value="Aro_Compnd_Degr_Hydrolases"/>
</dbReference>
<dbReference type="AlphaFoldDB" id="A0A158GDK5"/>
<dbReference type="PANTHER" id="PTHR35563:SF2">
    <property type="entry name" value="BARREL METAL-DEPENDENT HYDROLASE, PUTATIVE (AFU_ORTHOLOGUE AFUA_1G16240)-RELATED"/>
    <property type="match status" value="1"/>
</dbReference>
<evidence type="ECO:0000259" key="4">
    <source>
        <dbReference type="Pfam" id="PF04909"/>
    </source>
</evidence>
<dbReference type="GO" id="GO:0016616">
    <property type="term" value="F:oxidoreductase activity, acting on the CH-OH group of donors, NAD or NADP as acceptor"/>
    <property type="evidence" value="ECO:0007669"/>
    <property type="project" value="InterPro"/>
</dbReference>
<keyword evidence="1" id="KW-0560">Oxidoreductase</keyword>
<dbReference type="Pfam" id="PF02826">
    <property type="entry name" value="2-Hacid_dh_C"/>
    <property type="match status" value="1"/>
</dbReference>
<dbReference type="InterPro" id="IPR006139">
    <property type="entry name" value="D-isomer_2_OHA_DH_cat_dom"/>
</dbReference>
<dbReference type="InterPro" id="IPR029753">
    <property type="entry name" value="D-isomer_DH_CS"/>
</dbReference>
<dbReference type="SUPFAM" id="SSF51556">
    <property type="entry name" value="Metallo-dependent hydrolases"/>
    <property type="match status" value="1"/>
</dbReference>
<dbReference type="GO" id="GO:0051287">
    <property type="term" value="F:NAD binding"/>
    <property type="evidence" value="ECO:0007669"/>
    <property type="project" value="InterPro"/>
</dbReference>
<sequence>MNKVFVSHPRHMLDHYFGARASALLATFADAAYNTEDRELTIPELADAARDADVIIAYRQTPAPRALFEALPKLAAFVRCAVDIRTVDVDAASEHGVLVTQASAGFVPAVSEWVIGAMLDLARSTTAYASAYRRHESPVPAMGRELRGSTLGVIGYGQISRYLCDLALAFGMRVIVSDPYTRIDDSRVRQVSMDALLGDADFVVCLAPANAQTANLMNARTFAAMKPDAYFINAARGELVDDAALLHALESGRMAGCALDVGRAPDQMPSPALAAHPRVIAAPHVGGLTPGAIEHQSMETVAQTQALFEGRVPAGAVNAARAFRLTRFDVGGCAMSTPLTFDGACDCHIHVYEDGYPLAASATFTPPPAPASAYRDVQRALGLSRVIVVQPTGYGFDNRCTLAAIAQLGEGARGIAVVPPDVNDDELQRLHDAGVRGVRFMMLPGGVMPWDALAGISARIAPLGWNINLQLDGHTLPQHEAMLARLPSKLVIDHLGKFLAPVTAQSDGFASLCRLLDGPRCWVKLSAPYESSREGAPAYGDVAWLVRDLSTRYPERGLWASNWPHPNVRPLPKDARLLDWAMQLLDGDEVRRRVFVDNPAEVYGF</sequence>
<name>A0A158GDK5_CABCO</name>
<organism evidence="5 6">
    <name type="scientific">Caballeronia cordobensis</name>
    <name type="common">Burkholderia cordobensis</name>
    <dbReference type="NCBI Taxonomy" id="1353886"/>
    <lineage>
        <taxon>Bacteria</taxon>
        <taxon>Pseudomonadati</taxon>
        <taxon>Pseudomonadota</taxon>
        <taxon>Betaproteobacteria</taxon>
        <taxon>Burkholderiales</taxon>
        <taxon>Burkholderiaceae</taxon>
        <taxon>Caballeronia</taxon>
    </lineage>
</organism>
<dbReference type="SUPFAM" id="SSF52283">
    <property type="entry name" value="Formate/glycerate dehydrogenase catalytic domain-like"/>
    <property type="match status" value="1"/>
</dbReference>
<evidence type="ECO:0000259" key="3">
    <source>
        <dbReference type="Pfam" id="PF02826"/>
    </source>
</evidence>
<evidence type="ECO:0000259" key="2">
    <source>
        <dbReference type="Pfam" id="PF00389"/>
    </source>
</evidence>
<evidence type="ECO:0000256" key="1">
    <source>
        <dbReference type="ARBA" id="ARBA00023002"/>
    </source>
</evidence>
<keyword evidence="6" id="KW-1185">Reference proteome</keyword>
<protein>
    <submittedName>
        <fullName evidence="5">D-3-phosphoglycerate dehydrogenase</fullName>
    </submittedName>
</protein>
<dbReference type="Gene3D" id="3.20.20.140">
    <property type="entry name" value="Metal-dependent hydrolases"/>
    <property type="match status" value="1"/>
</dbReference>
<dbReference type="InterPro" id="IPR006680">
    <property type="entry name" value="Amidohydro-rel"/>
</dbReference>
<evidence type="ECO:0000313" key="5">
    <source>
        <dbReference type="EMBL" id="SAL30204.1"/>
    </source>
</evidence>
<dbReference type="EMBL" id="FCNY02000004">
    <property type="protein sequence ID" value="SAL30204.1"/>
    <property type="molecule type" value="Genomic_DNA"/>
</dbReference>
<dbReference type="Pfam" id="PF04909">
    <property type="entry name" value="Amidohydro_2"/>
    <property type="match status" value="1"/>
</dbReference>
<dbReference type="Proteomes" id="UP000054740">
    <property type="component" value="Unassembled WGS sequence"/>
</dbReference>
<proteinExistence type="predicted"/>
<dbReference type="SUPFAM" id="SSF51735">
    <property type="entry name" value="NAD(P)-binding Rossmann-fold domains"/>
    <property type="match status" value="1"/>
</dbReference>
<feature type="domain" description="Amidohydrolase-related" evidence="4">
    <location>
        <begin position="345"/>
        <end position="605"/>
    </location>
</feature>
<dbReference type="InterPro" id="IPR032466">
    <property type="entry name" value="Metal_Hydrolase"/>
</dbReference>
<accession>A0A158GDK5</accession>
<gene>
    <name evidence="5" type="ORF">AWB70_01854</name>
</gene>
<reference evidence="6" key="1">
    <citation type="submission" date="2016-01" db="EMBL/GenBank/DDBJ databases">
        <authorList>
            <person name="Peeters C."/>
        </authorList>
    </citation>
    <scope>NUCLEOTIDE SEQUENCE [LARGE SCALE GENOMIC DNA]</scope>
</reference>
<dbReference type="PANTHER" id="PTHR35563">
    <property type="entry name" value="BARREL METAL-DEPENDENT HYDROLASE, PUTATIVE (AFU_ORTHOLOGUE AFUA_1G16240)-RELATED"/>
    <property type="match status" value="1"/>
</dbReference>
<evidence type="ECO:0000313" key="6">
    <source>
        <dbReference type="Proteomes" id="UP000054740"/>
    </source>
</evidence>
<dbReference type="CDD" id="cd12167">
    <property type="entry name" value="2-Hacid_dh_8"/>
    <property type="match status" value="1"/>
</dbReference>
<dbReference type="InterPro" id="IPR006140">
    <property type="entry name" value="D-isomer_DH_NAD-bd"/>
</dbReference>
<feature type="domain" description="D-isomer specific 2-hydroxyacid dehydrogenase catalytic" evidence="2">
    <location>
        <begin position="34"/>
        <end position="318"/>
    </location>
</feature>
<feature type="domain" description="D-isomer specific 2-hydroxyacid dehydrogenase NAD-binding" evidence="3">
    <location>
        <begin position="115"/>
        <end position="286"/>
    </location>
</feature>
<dbReference type="InterPro" id="IPR036291">
    <property type="entry name" value="NAD(P)-bd_dom_sf"/>
</dbReference>
<dbReference type="Pfam" id="PF00389">
    <property type="entry name" value="2-Hacid_dh"/>
    <property type="match status" value="1"/>
</dbReference>